<feature type="compositionally biased region" description="Polar residues" evidence="1">
    <location>
        <begin position="336"/>
        <end position="353"/>
    </location>
</feature>
<feature type="region of interest" description="Disordered" evidence="1">
    <location>
        <begin position="1"/>
        <end position="199"/>
    </location>
</feature>
<accession>A0A7S0RS65</accession>
<dbReference type="EMBL" id="HBFA01034580">
    <property type="protein sequence ID" value="CAD8685611.1"/>
    <property type="molecule type" value="Transcribed_RNA"/>
</dbReference>
<reference evidence="2" key="1">
    <citation type="submission" date="2021-01" db="EMBL/GenBank/DDBJ databases">
        <authorList>
            <person name="Corre E."/>
            <person name="Pelletier E."/>
            <person name="Niang G."/>
            <person name="Scheremetjew M."/>
            <person name="Finn R."/>
            <person name="Kale V."/>
            <person name="Holt S."/>
            <person name="Cochrane G."/>
            <person name="Meng A."/>
            <person name="Brown T."/>
            <person name="Cohen L."/>
        </authorList>
    </citation>
    <scope>NUCLEOTIDE SEQUENCE</scope>
    <source>
        <strain evidence="2">CCMP722</strain>
    </source>
</reference>
<feature type="compositionally biased region" description="Low complexity" evidence="1">
    <location>
        <begin position="303"/>
        <end position="315"/>
    </location>
</feature>
<protein>
    <recommendedName>
        <fullName evidence="3">BAG domain-containing protein</fullName>
    </recommendedName>
</protein>
<feature type="region of interest" description="Disordered" evidence="1">
    <location>
        <begin position="237"/>
        <end position="366"/>
    </location>
</feature>
<proteinExistence type="predicted"/>
<feature type="compositionally biased region" description="Polar residues" evidence="1">
    <location>
        <begin position="271"/>
        <end position="287"/>
    </location>
</feature>
<evidence type="ECO:0000313" key="2">
    <source>
        <dbReference type="EMBL" id="CAD8685611.1"/>
    </source>
</evidence>
<name>A0A7S0RS65_9CHLO</name>
<feature type="compositionally biased region" description="Polar residues" evidence="1">
    <location>
        <begin position="78"/>
        <end position="114"/>
    </location>
</feature>
<feature type="compositionally biased region" description="Low complexity" evidence="1">
    <location>
        <begin position="354"/>
        <end position="366"/>
    </location>
</feature>
<dbReference type="AlphaFoldDB" id="A0A7S0RS65"/>
<feature type="compositionally biased region" description="Polar residues" evidence="1">
    <location>
        <begin position="144"/>
        <end position="187"/>
    </location>
</feature>
<gene>
    <name evidence="2" type="ORF">POBO1169_LOCUS17345</name>
</gene>
<sequence>MSYPRRAPSPTRRHAAPFTSGTAGGLHTSGSAYTSPYTSQVRHTGYNSRSGYASPGFEQQRPNSSAFANSRPRDFYPGSSSAGVPSTTYPARRSTNPFDTRPATNPFSVGAQQQPNPPSPLYPERSPLHHTYGAHSGGLGHTTAGYQSPYASSRSGIYSSPYQTQTVPSGYPQTVATDFNPRANTGRTGTGLGTAYDQRGVGGTWTGSPSASNLYQGSGQHAYTSYGSRANYPSYSAYTQPYSHHPPPSQHQPYAHQHPSRPLTTEDDFNPRQTASSNGSSEFNPRSSAPVRDTRRSPAGVRAASYAYPPTSSASDKACSTTQPVHFQAQPRESDNQNPHMSGNDAQQHQPQQPNGTTGSNPGTSTTVKLERRFSTKSSNALTLLKGYEEKLQGIIGQLEDTETALKEGRLIGRETLGKAKTAMGQLNGTLEKLQLQGVDGVTVGDLETGRDEARAYRKQLNTRIEATVPRIIELNNELVEQMKACSITPTSVAEEQQTNPAAKEQTLPDVELKAKEEGTPKGEL</sequence>
<feature type="region of interest" description="Disordered" evidence="1">
    <location>
        <begin position="491"/>
        <end position="525"/>
    </location>
</feature>
<feature type="compositionally biased region" description="Polar residues" evidence="1">
    <location>
        <begin position="28"/>
        <end position="51"/>
    </location>
</feature>
<evidence type="ECO:0000256" key="1">
    <source>
        <dbReference type="SAM" id="MobiDB-lite"/>
    </source>
</evidence>
<organism evidence="2">
    <name type="scientific">Pyramimonas obovata</name>
    <dbReference type="NCBI Taxonomy" id="1411642"/>
    <lineage>
        <taxon>Eukaryota</taxon>
        <taxon>Viridiplantae</taxon>
        <taxon>Chlorophyta</taxon>
        <taxon>Pyramimonadophyceae</taxon>
        <taxon>Pyramimonadales</taxon>
        <taxon>Pyramimonadaceae</taxon>
        <taxon>Pyramimonas</taxon>
        <taxon>Pyramimonas incertae sedis</taxon>
    </lineage>
</organism>
<feature type="compositionally biased region" description="Basic and acidic residues" evidence="1">
    <location>
        <begin position="511"/>
        <end position="525"/>
    </location>
</feature>
<evidence type="ECO:0008006" key="3">
    <source>
        <dbReference type="Google" id="ProtNLM"/>
    </source>
</evidence>
<feature type="compositionally biased region" description="Polar residues" evidence="1">
    <location>
        <begin position="491"/>
        <end position="501"/>
    </location>
</feature>